<name>A0A0R3KEB3_9BRAD</name>
<keyword evidence="2" id="KW-1185">Reference proteome</keyword>
<dbReference type="AlphaFoldDB" id="A0A0R3KEB3"/>
<dbReference type="Proteomes" id="UP000050863">
    <property type="component" value="Unassembled WGS sequence"/>
</dbReference>
<proteinExistence type="predicted"/>
<sequence length="84" mass="9469">MPLTFFGRRSVDSVVAEYSNAQLGPCLFLGLEFLHERAQIALGAPQLFEVISGRFRALQGGLNTHFLSQHQRSQPCCRIRRPLL</sequence>
<protein>
    <submittedName>
        <fullName evidence="1">Uncharacterized protein</fullName>
    </submittedName>
</protein>
<comment type="caution">
    <text evidence="1">The sequence shown here is derived from an EMBL/GenBank/DDBJ whole genome shotgun (WGS) entry which is preliminary data.</text>
</comment>
<dbReference type="EMBL" id="LLXZ01000231">
    <property type="protein sequence ID" value="KRQ92925.1"/>
    <property type="molecule type" value="Genomic_DNA"/>
</dbReference>
<evidence type="ECO:0000313" key="2">
    <source>
        <dbReference type="Proteomes" id="UP000050863"/>
    </source>
</evidence>
<reference evidence="1 2" key="1">
    <citation type="submission" date="2014-03" db="EMBL/GenBank/DDBJ databases">
        <title>Bradyrhizobium valentinum sp. nov., isolated from effective nodules of Lupinus mariae-josephae, a lupine endemic of basic-lime soils in Eastern Spain.</title>
        <authorList>
            <person name="Duran D."/>
            <person name="Rey L."/>
            <person name="Navarro A."/>
            <person name="Busquets A."/>
            <person name="Imperial J."/>
            <person name="Ruiz-Argueso T."/>
        </authorList>
    </citation>
    <scope>NUCLEOTIDE SEQUENCE [LARGE SCALE GENOMIC DNA]</scope>
    <source>
        <strain evidence="1 2">PAC68</strain>
    </source>
</reference>
<organism evidence="1 2">
    <name type="scientific">Bradyrhizobium jicamae</name>
    <dbReference type="NCBI Taxonomy" id="280332"/>
    <lineage>
        <taxon>Bacteria</taxon>
        <taxon>Pseudomonadati</taxon>
        <taxon>Pseudomonadota</taxon>
        <taxon>Alphaproteobacteria</taxon>
        <taxon>Hyphomicrobiales</taxon>
        <taxon>Nitrobacteraceae</taxon>
        <taxon>Bradyrhizobium</taxon>
    </lineage>
</organism>
<accession>A0A0R3KEB3</accession>
<gene>
    <name evidence="1" type="ORF">CQ12_30375</name>
</gene>
<evidence type="ECO:0000313" key="1">
    <source>
        <dbReference type="EMBL" id="KRQ92925.1"/>
    </source>
</evidence>